<keyword evidence="2" id="KW-0472">Membrane</keyword>
<gene>
    <name evidence="3" type="ORF">FRACYDRAFT_252149</name>
</gene>
<sequence>MNNTIKNETTEVAVLPSKHNKTNESQEMGSSNNTSNIECNDNDDDDDDEQGHVTAHNITTAATTTNRNRLGGRALPSVSPSTSSSKSSWASNDDVRRAAKIRQKRQQQQQHYQKINKGMTTKRENCIDGTNRSAPPRLPIRRNKTPTTNNLSTGGFFSEYDHDFDIKEEEEDLTTLLPPTVMEEDDDSKNKKVSSSFKKWLADGMLGGLNTIAGVTLSTTNTLLSPPIALTRNIILPGVLAIIIDTLDTITPPRVQDWFRIISSSVYHFFTVVVSGSSLHGMQFRSQVGVVVQSFLEAWSAPESRQVVVDTMATGVKLAGALHTPEMELFLEQVGVLGCRFVDALASGKSKEFIHNSKTLLWNGIELASDPSTTLALAEVTAHLCHALEEVDDSFGSVTPRSVRNIQNKTTYLGNSSLMTTDYPYESMEKIILSSLGMTDDNINNDDITTMHMDEDLDEHDDDDETVTKSVPSNVAFQSEGATLGSLNLEHHHDHDGSKKGGNSNSLDGGCKGKVDLDLLQAKILYQGRPRARLLRVLARDSDDVITTTTNQQQQQQQPDLPVSGFPSANASISSNNNNVNINNDLFEEDLLKAEDMEEMQTPGDRLDFNFYDTTANNNNPNLKELYDKFETMESEELEEPSYIQFYSVIDDLLEKKRKEKRQTQQDWVEKACDGDGDHADSSSGGRYRRRRTNDHRKGIHAKVRMVRKGSTTIKEKSCSKAVKERYTNLRRLWKYPPSLLRVIAIIAASVCFIWIGFGMYGMYTFFGGFLPNSNNNSMLNNPVQQQHQPQPQPPPNFGLDHGSSIPSRTNANPNEIIIRIVKEVVHIREDGSRIDSNADSEFNINNDNSNNGDPFITGFSQEEMDKVKECVASAY</sequence>
<evidence type="ECO:0000256" key="2">
    <source>
        <dbReference type="SAM" id="Phobius"/>
    </source>
</evidence>
<evidence type="ECO:0000313" key="4">
    <source>
        <dbReference type="Proteomes" id="UP000095751"/>
    </source>
</evidence>
<feature type="compositionally biased region" description="Basic and acidic residues" evidence="1">
    <location>
        <begin position="489"/>
        <end position="499"/>
    </location>
</feature>
<feature type="compositionally biased region" description="Low complexity" evidence="1">
    <location>
        <begin position="568"/>
        <end position="581"/>
    </location>
</feature>
<feature type="region of interest" description="Disordered" evidence="1">
    <location>
        <begin position="488"/>
        <end position="507"/>
    </location>
</feature>
<feature type="compositionally biased region" description="Low complexity" evidence="1">
    <location>
        <begin position="547"/>
        <end position="558"/>
    </location>
</feature>
<feature type="compositionally biased region" description="Low complexity" evidence="1">
    <location>
        <begin position="106"/>
        <end position="117"/>
    </location>
</feature>
<name>A0A1E7EMI4_9STRA</name>
<feature type="compositionally biased region" description="Low complexity" evidence="1">
    <location>
        <begin position="54"/>
        <end position="68"/>
    </location>
</feature>
<accession>A0A1E7EMI4</accession>
<feature type="region of interest" description="Disordered" evidence="1">
    <location>
        <begin position="546"/>
        <end position="581"/>
    </location>
</feature>
<proteinExistence type="predicted"/>
<protein>
    <submittedName>
        <fullName evidence="3">Uncharacterized protein</fullName>
    </submittedName>
</protein>
<evidence type="ECO:0000313" key="3">
    <source>
        <dbReference type="EMBL" id="OEU07047.1"/>
    </source>
</evidence>
<dbReference type="OrthoDB" id="49428at2759"/>
<feature type="compositionally biased region" description="Basic and acidic residues" evidence="1">
    <location>
        <begin position="668"/>
        <end position="681"/>
    </location>
</feature>
<dbReference type="Proteomes" id="UP000095751">
    <property type="component" value="Unassembled WGS sequence"/>
</dbReference>
<dbReference type="KEGG" id="fcy:FRACYDRAFT_252149"/>
<dbReference type="EMBL" id="KV784392">
    <property type="protein sequence ID" value="OEU07047.1"/>
    <property type="molecule type" value="Genomic_DNA"/>
</dbReference>
<feature type="compositionally biased region" description="Polar residues" evidence="1">
    <location>
        <begin position="145"/>
        <end position="154"/>
    </location>
</feature>
<feature type="compositionally biased region" description="Basic residues" evidence="1">
    <location>
        <begin position="687"/>
        <end position="699"/>
    </location>
</feature>
<evidence type="ECO:0000256" key="1">
    <source>
        <dbReference type="SAM" id="MobiDB-lite"/>
    </source>
</evidence>
<keyword evidence="2" id="KW-0812">Transmembrane</keyword>
<dbReference type="AlphaFoldDB" id="A0A1E7EMI4"/>
<feature type="compositionally biased region" description="Acidic residues" evidence="1">
    <location>
        <begin position="40"/>
        <end position="49"/>
    </location>
</feature>
<keyword evidence="4" id="KW-1185">Reference proteome</keyword>
<feature type="compositionally biased region" description="Low complexity" evidence="1">
    <location>
        <begin position="77"/>
        <end position="91"/>
    </location>
</feature>
<feature type="transmembrane region" description="Helical" evidence="2">
    <location>
        <begin position="740"/>
        <end position="764"/>
    </location>
</feature>
<organism evidence="3 4">
    <name type="scientific">Fragilariopsis cylindrus CCMP1102</name>
    <dbReference type="NCBI Taxonomy" id="635003"/>
    <lineage>
        <taxon>Eukaryota</taxon>
        <taxon>Sar</taxon>
        <taxon>Stramenopiles</taxon>
        <taxon>Ochrophyta</taxon>
        <taxon>Bacillariophyta</taxon>
        <taxon>Bacillariophyceae</taxon>
        <taxon>Bacillariophycidae</taxon>
        <taxon>Bacillariales</taxon>
        <taxon>Bacillariaceae</taxon>
        <taxon>Fragilariopsis</taxon>
    </lineage>
</organism>
<feature type="region of interest" description="Disordered" evidence="1">
    <location>
        <begin position="778"/>
        <end position="811"/>
    </location>
</feature>
<feature type="region of interest" description="Disordered" evidence="1">
    <location>
        <begin position="668"/>
        <end position="699"/>
    </location>
</feature>
<feature type="region of interest" description="Disordered" evidence="1">
    <location>
        <begin position="1"/>
        <end position="154"/>
    </location>
</feature>
<feature type="compositionally biased region" description="Polar residues" evidence="1">
    <location>
        <begin position="23"/>
        <end position="39"/>
    </location>
</feature>
<keyword evidence="2" id="KW-1133">Transmembrane helix</keyword>
<reference evidence="3 4" key="1">
    <citation type="submission" date="2016-09" db="EMBL/GenBank/DDBJ databases">
        <title>Extensive genetic diversity and differential bi-allelic expression allows diatom success in the polar Southern Ocean.</title>
        <authorList>
            <consortium name="DOE Joint Genome Institute"/>
            <person name="Mock T."/>
            <person name="Otillar R.P."/>
            <person name="Strauss J."/>
            <person name="Dupont C."/>
            <person name="Frickenhaus S."/>
            <person name="Maumus F."/>
            <person name="Mcmullan M."/>
            <person name="Sanges R."/>
            <person name="Schmutz J."/>
            <person name="Toseland A."/>
            <person name="Valas R."/>
            <person name="Veluchamy A."/>
            <person name="Ward B.J."/>
            <person name="Allen A."/>
            <person name="Barry K."/>
            <person name="Falciatore A."/>
            <person name="Ferrante M."/>
            <person name="Fortunato A.E."/>
            <person name="Gloeckner G."/>
            <person name="Gruber A."/>
            <person name="Hipkin R."/>
            <person name="Janech M."/>
            <person name="Kroth P."/>
            <person name="Leese F."/>
            <person name="Lindquist E."/>
            <person name="Lyon B.R."/>
            <person name="Martin J."/>
            <person name="Mayer C."/>
            <person name="Parker M."/>
            <person name="Quesneville H."/>
            <person name="Raymond J."/>
            <person name="Uhlig C."/>
            <person name="Valentin K.U."/>
            <person name="Worden A.Z."/>
            <person name="Armbrust E.V."/>
            <person name="Bowler C."/>
            <person name="Green B."/>
            <person name="Moulton V."/>
            <person name="Van Oosterhout C."/>
            <person name="Grigoriev I."/>
        </authorList>
    </citation>
    <scope>NUCLEOTIDE SEQUENCE [LARGE SCALE GENOMIC DNA]</scope>
    <source>
        <strain evidence="3 4">CCMP1102</strain>
    </source>
</reference>
<dbReference type="InParanoid" id="A0A1E7EMI4"/>
<feature type="compositionally biased region" description="Low complexity" evidence="1">
    <location>
        <begin position="778"/>
        <end position="790"/>
    </location>
</feature>